<gene>
    <name evidence="2" type="ORF">SNOG_12351</name>
</gene>
<dbReference type="KEGG" id="pno:SNOG_12351"/>
<organism evidence="2 3">
    <name type="scientific">Phaeosphaeria nodorum (strain SN15 / ATCC MYA-4574 / FGSC 10173)</name>
    <name type="common">Glume blotch fungus</name>
    <name type="synonym">Parastagonospora nodorum</name>
    <dbReference type="NCBI Taxonomy" id="321614"/>
    <lineage>
        <taxon>Eukaryota</taxon>
        <taxon>Fungi</taxon>
        <taxon>Dikarya</taxon>
        <taxon>Ascomycota</taxon>
        <taxon>Pezizomycotina</taxon>
        <taxon>Dothideomycetes</taxon>
        <taxon>Pleosporomycetidae</taxon>
        <taxon>Pleosporales</taxon>
        <taxon>Pleosporineae</taxon>
        <taxon>Phaeosphaeriaceae</taxon>
        <taxon>Parastagonospora</taxon>
    </lineage>
</organism>
<dbReference type="InParanoid" id="Q0U7B3"/>
<proteinExistence type="predicted"/>
<protein>
    <submittedName>
        <fullName evidence="2">Uncharacterized protein</fullName>
    </submittedName>
</protein>
<dbReference type="EMBL" id="CH445346">
    <property type="protein sequence ID" value="EAT80164.1"/>
    <property type="molecule type" value="Genomic_DNA"/>
</dbReference>
<dbReference type="RefSeq" id="XP_001802573.1">
    <property type="nucleotide sequence ID" value="XM_001802521.1"/>
</dbReference>
<dbReference type="HOGENOM" id="CLU_1230301_0_0_1"/>
<name>Q0U7B3_PHANO</name>
<evidence type="ECO:0000313" key="3">
    <source>
        <dbReference type="Proteomes" id="UP000001055"/>
    </source>
</evidence>
<accession>Q0U7B3</accession>
<dbReference type="GeneID" id="5979482"/>
<feature type="compositionally biased region" description="Low complexity" evidence="1">
    <location>
        <begin position="96"/>
        <end position="106"/>
    </location>
</feature>
<reference evidence="3" key="1">
    <citation type="journal article" date="2007" name="Plant Cell">
        <title>Dothideomycete-plant interactions illuminated by genome sequencing and EST analysis of the wheat pathogen Stagonospora nodorum.</title>
        <authorList>
            <person name="Hane J.K."/>
            <person name="Lowe R.G."/>
            <person name="Solomon P.S."/>
            <person name="Tan K.C."/>
            <person name="Schoch C.L."/>
            <person name="Spatafora J.W."/>
            <person name="Crous P.W."/>
            <person name="Kodira C."/>
            <person name="Birren B.W."/>
            <person name="Galagan J.E."/>
            <person name="Torriani S.F."/>
            <person name="McDonald B.A."/>
            <person name="Oliver R.P."/>
        </authorList>
    </citation>
    <scope>NUCLEOTIDE SEQUENCE [LARGE SCALE GENOMIC DNA]</scope>
    <source>
        <strain evidence="3">SN15 / ATCC MYA-4574 / FGSC 10173</strain>
    </source>
</reference>
<sequence>MYPAAIHALISFRSKPAYSATEDAYLSPPSSARPARLLSLFPQSTMSEARHLANSFHPDIALVGTSPTRRPLTDQDRHKPSITTQPSKLSPAYHASSSQSTTTSPTSKRRHYSIQELVSPMGAAINNYFSSAVPKAEPPPVALSPVATPGSALSQRNAHVLSPTNNMRTQKPLPRSPLPGTSPDLACRELAIPNQALVNNEITHSSGMPLVRDARSSPKVVVRQV</sequence>
<evidence type="ECO:0000313" key="2">
    <source>
        <dbReference type="EMBL" id="EAT80164.1"/>
    </source>
</evidence>
<evidence type="ECO:0000256" key="1">
    <source>
        <dbReference type="SAM" id="MobiDB-lite"/>
    </source>
</evidence>
<dbReference type="Proteomes" id="UP000001055">
    <property type="component" value="Unassembled WGS sequence"/>
</dbReference>
<feature type="region of interest" description="Disordered" evidence="1">
    <location>
        <begin position="60"/>
        <end position="110"/>
    </location>
</feature>
<dbReference type="VEuPathDB" id="FungiDB:JI435_123510"/>
<dbReference type="AlphaFoldDB" id="Q0U7B3"/>